<dbReference type="OrthoDB" id="656448at2759"/>
<dbReference type="PANTHER" id="PTHR35120">
    <property type="entry name" value="HISTONE ACETYLTRANSFERASE KAT6B-LIKE"/>
    <property type="match status" value="1"/>
</dbReference>
<organism evidence="2 3">
    <name type="scientific">Panicum miliaceum</name>
    <name type="common">Proso millet</name>
    <name type="synonym">Broomcorn millet</name>
    <dbReference type="NCBI Taxonomy" id="4540"/>
    <lineage>
        <taxon>Eukaryota</taxon>
        <taxon>Viridiplantae</taxon>
        <taxon>Streptophyta</taxon>
        <taxon>Embryophyta</taxon>
        <taxon>Tracheophyta</taxon>
        <taxon>Spermatophyta</taxon>
        <taxon>Magnoliopsida</taxon>
        <taxon>Liliopsida</taxon>
        <taxon>Poales</taxon>
        <taxon>Poaceae</taxon>
        <taxon>PACMAD clade</taxon>
        <taxon>Panicoideae</taxon>
        <taxon>Panicodae</taxon>
        <taxon>Paniceae</taxon>
        <taxon>Panicinae</taxon>
        <taxon>Panicum</taxon>
        <taxon>Panicum sect. Panicum</taxon>
    </lineage>
</organism>
<reference evidence="3" key="1">
    <citation type="journal article" date="2019" name="Nat. Commun.">
        <title>The genome of broomcorn millet.</title>
        <authorList>
            <person name="Zou C."/>
            <person name="Miki D."/>
            <person name="Li D."/>
            <person name="Tang Q."/>
            <person name="Xiao L."/>
            <person name="Rajput S."/>
            <person name="Deng P."/>
            <person name="Jia W."/>
            <person name="Huang R."/>
            <person name="Zhang M."/>
            <person name="Sun Y."/>
            <person name="Hu J."/>
            <person name="Fu X."/>
            <person name="Schnable P.S."/>
            <person name="Li F."/>
            <person name="Zhang H."/>
            <person name="Feng B."/>
            <person name="Zhu X."/>
            <person name="Liu R."/>
            <person name="Schnable J.C."/>
            <person name="Zhu J.-K."/>
            <person name="Zhang H."/>
        </authorList>
    </citation>
    <scope>NUCLEOTIDE SEQUENCE [LARGE SCALE GENOMIC DNA]</scope>
</reference>
<sequence>MRLRRRAGGDGGDPDYAAVLGAAGLGAFARLALPDHPPEELGLAATYDDASGRILVSLPGAAVSASPADLAYALELPPGPVGLAEGLDGAVFSDAEAIAAVSVFVRDRVILGGGGDGGPASGEAAAALRLVEEGKAYEVDWGGLVWALVTGEVVAGTPRRYAPYLLHLMENQRPELFAGVDGRLPLRKRRRGQELQQCQWDDVGFLALDEEEEDASLVYGGSPNIGDLEDMSIFGEGKNVAFVGGEEIDAQSQGVADLGPQNFFYSDVKLLGHKMECDDRTGGCSRNSAKQDHLTPQRVISTTQYQPESKPQHTIEIEDGDDSNANVYVGLDNSSYLPQLQEVGGICNYRTLSPFQARMQQIQSYVPAMESAYMDVEKACRDTRDEAESIKRMMMGKSHLIAATVSDIQDEFRVRSTRMCQLEANMKLMCRTVQQYEKLLEKSLAEFQEYRNRIMRGEGVDSCSVVLGVSAGQNRAWVQQMHHYLCQKISKIDQTWSLNSSKLLTKITEVETGMVKFNHEVQRLNDSRSIPDLNNGVEDSGEGEASLSKTEDRSCASEGCHVSNATQQSLLGKLEQCGLVEAMTMDVLKAGKQLVELVANPDQRNDTGESMDLNGVQR</sequence>
<accession>A0A3L6QX07</accession>
<dbReference type="Proteomes" id="UP000275267">
    <property type="component" value="Unassembled WGS sequence"/>
</dbReference>
<dbReference type="PANTHER" id="PTHR35120:SF1">
    <property type="entry name" value="OS01G0756000 PROTEIN"/>
    <property type="match status" value="1"/>
</dbReference>
<comment type="caution">
    <text evidence="2">The sequence shown here is derived from an EMBL/GenBank/DDBJ whole genome shotgun (WGS) entry which is preliminary data.</text>
</comment>
<keyword evidence="3" id="KW-1185">Reference proteome</keyword>
<dbReference type="AlphaFoldDB" id="A0A3L6QX07"/>
<gene>
    <name evidence="2" type="ORF">C2845_PM08G25880</name>
</gene>
<protein>
    <submittedName>
        <fullName evidence="2">Uncharacterized protein</fullName>
    </submittedName>
</protein>
<dbReference type="EMBL" id="PQIB02000010">
    <property type="protein sequence ID" value="RLM91742.1"/>
    <property type="molecule type" value="Genomic_DNA"/>
</dbReference>
<evidence type="ECO:0000313" key="3">
    <source>
        <dbReference type="Proteomes" id="UP000275267"/>
    </source>
</evidence>
<proteinExistence type="predicted"/>
<name>A0A3L6QX07_PANMI</name>
<evidence type="ECO:0000313" key="2">
    <source>
        <dbReference type="EMBL" id="RLM91742.1"/>
    </source>
</evidence>
<feature type="region of interest" description="Disordered" evidence="1">
    <location>
        <begin position="527"/>
        <end position="550"/>
    </location>
</feature>
<evidence type="ECO:0000256" key="1">
    <source>
        <dbReference type="SAM" id="MobiDB-lite"/>
    </source>
</evidence>